<reference evidence="1 2" key="1">
    <citation type="submission" date="2020-02" db="EMBL/GenBank/DDBJ databases">
        <authorList>
            <person name="Ma Q."/>
            <person name="Huang Y."/>
            <person name="Song X."/>
            <person name="Pei D."/>
        </authorList>
    </citation>
    <scope>NUCLEOTIDE SEQUENCE [LARGE SCALE GENOMIC DNA]</scope>
    <source>
        <strain evidence="1">Sxm20200214</strain>
        <tissue evidence="1">Leaf</tissue>
    </source>
</reference>
<organism evidence="1 2">
    <name type="scientific">Brassica carinata</name>
    <name type="common">Ethiopian mustard</name>
    <name type="synonym">Abyssinian cabbage</name>
    <dbReference type="NCBI Taxonomy" id="52824"/>
    <lineage>
        <taxon>Eukaryota</taxon>
        <taxon>Viridiplantae</taxon>
        <taxon>Streptophyta</taxon>
        <taxon>Embryophyta</taxon>
        <taxon>Tracheophyta</taxon>
        <taxon>Spermatophyta</taxon>
        <taxon>Magnoliopsida</taxon>
        <taxon>eudicotyledons</taxon>
        <taxon>Gunneridae</taxon>
        <taxon>Pentapetalae</taxon>
        <taxon>rosids</taxon>
        <taxon>malvids</taxon>
        <taxon>Brassicales</taxon>
        <taxon>Brassicaceae</taxon>
        <taxon>Brassiceae</taxon>
        <taxon>Brassica</taxon>
    </lineage>
</organism>
<sequence>MVVAKECEFLRREEALTLPWKRKRRFVLVQTTKQVVVLRVSLHCHCRGYEGKVKKRLSRMQDMTTTRRLTHSRYKYLFHIWLKPYNFTPRNRTFTVSAISDDIVPKPHSEGERSINPPQLDLHLRNPLLLCMQSGDEPPNIGKLIHQYH</sequence>
<proteinExistence type="predicted"/>
<comment type="caution">
    <text evidence="1">The sequence shown here is derived from an EMBL/GenBank/DDBJ whole genome shotgun (WGS) entry which is preliminary data.</text>
</comment>
<accession>A0A8X8AZG6</accession>
<dbReference type="EMBL" id="JAAMPC010000004">
    <property type="protein sequence ID" value="KAG2315342.1"/>
    <property type="molecule type" value="Genomic_DNA"/>
</dbReference>
<protein>
    <submittedName>
        <fullName evidence="1">Uncharacterized protein</fullName>
    </submittedName>
</protein>
<name>A0A8X8AZG6_BRACI</name>
<keyword evidence="2" id="KW-1185">Reference proteome</keyword>
<evidence type="ECO:0000313" key="1">
    <source>
        <dbReference type="EMBL" id="KAG2315342.1"/>
    </source>
</evidence>
<dbReference type="Proteomes" id="UP000886595">
    <property type="component" value="Unassembled WGS sequence"/>
</dbReference>
<evidence type="ECO:0000313" key="2">
    <source>
        <dbReference type="Proteomes" id="UP000886595"/>
    </source>
</evidence>
<gene>
    <name evidence="1" type="ORF">Bca52824_018464</name>
</gene>
<dbReference type="AlphaFoldDB" id="A0A8X8AZG6"/>